<organism evidence="3 4">
    <name type="scientific">Temnothorax longispinosus</name>
    <dbReference type="NCBI Taxonomy" id="300112"/>
    <lineage>
        <taxon>Eukaryota</taxon>
        <taxon>Metazoa</taxon>
        <taxon>Ecdysozoa</taxon>
        <taxon>Arthropoda</taxon>
        <taxon>Hexapoda</taxon>
        <taxon>Insecta</taxon>
        <taxon>Pterygota</taxon>
        <taxon>Neoptera</taxon>
        <taxon>Endopterygota</taxon>
        <taxon>Hymenoptera</taxon>
        <taxon>Apocrita</taxon>
        <taxon>Aculeata</taxon>
        <taxon>Formicoidea</taxon>
        <taxon>Formicidae</taxon>
        <taxon>Myrmicinae</taxon>
        <taxon>Temnothorax</taxon>
    </lineage>
</organism>
<reference evidence="3 4" key="1">
    <citation type="journal article" date="2019" name="Philos. Trans. R. Soc. Lond., B, Biol. Sci.">
        <title>Ant behaviour and brain gene expression of defending hosts depend on the ecological success of the intruding social parasite.</title>
        <authorList>
            <person name="Kaur R."/>
            <person name="Stoldt M."/>
            <person name="Jongepier E."/>
            <person name="Feldmeyer B."/>
            <person name="Menzel F."/>
            <person name="Bornberg-Bauer E."/>
            <person name="Foitzik S."/>
        </authorList>
    </citation>
    <scope>NUCLEOTIDE SEQUENCE [LARGE SCALE GENOMIC DNA]</scope>
    <source>
        <tissue evidence="3">Whole body</tissue>
    </source>
</reference>
<sequence length="282" mass="32110">MWAEYHEFYYAIIYTSTLWSTVFLKVTSIAMLQTLSYFFAAKCPEGWRGAEVCYRAQRRRILGENYQRGTALKYGRRGLANSVLGFHVVRRGFSAPWGAVRLVFCRREKKWTEKGVRKGVKERGEAKGTKAREIERNSAEEGSEEADTEVVTFRFGMPDHRAPSSFYKAAYEIKKLIPPDTSSRRLEIAAKWKAPAKRYRVGANTKGKHLCREGKRKEKAGRGLPYRATEMVSVIIFLGPSILTIFSSRSRSSSTCDTMCSAALWARGVSELTYEGLLVIRR</sequence>
<feature type="transmembrane region" description="Helical" evidence="2">
    <location>
        <begin position="12"/>
        <end position="32"/>
    </location>
</feature>
<dbReference type="AlphaFoldDB" id="A0A4S2L0K2"/>
<name>A0A4S2L0K2_9HYME</name>
<comment type="caution">
    <text evidence="3">The sequence shown here is derived from an EMBL/GenBank/DDBJ whole genome shotgun (WGS) entry which is preliminary data.</text>
</comment>
<protein>
    <submittedName>
        <fullName evidence="3">Uncharacterized protein</fullName>
    </submittedName>
</protein>
<evidence type="ECO:0000313" key="4">
    <source>
        <dbReference type="Proteomes" id="UP000310200"/>
    </source>
</evidence>
<proteinExistence type="predicted"/>
<keyword evidence="4" id="KW-1185">Reference proteome</keyword>
<accession>A0A4S2L0K2</accession>
<feature type="non-terminal residue" evidence="3">
    <location>
        <position position="282"/>
    </location>
</feature>
<dbReference type="Proteomes" id="UP000310200">
    <property type="component" value="Unassembled WGS sequence"/>
</dbReference>
<dbReference type="EMBL" id="QBLH01000372">
    <property type="protein sequence ID" value="TGZ56163.1"/>
    <property type="molecule type" value="Genomic_DNA"/>
</dbReference>
<feature type="region of interest" description="Disordered" evidence="1">
    <location>
        <begin position="119"/>
        <end position="145"/>
    </location>
</feature>
<evidence type="ECO:0000256" key="1">
    <source>
        <dbReference type="SAM" id="MobiDB-lite"/>
    </source>
</evidence>
<keyword evidence="2" id="KW-0812">Transmembrane</keyword>
<keyword evidence="2" id="KW-0472">Membrane</keyword>
<evidence type="ECO:0000256" key="2">
    <source>
        <dbReference type="SAM" id="Phobius"/>
    </source>
</evidence>
<evidence type="ECO:0000313" key="3">
    <source>
        <dbReference type="EMBL" id="TGZ56163.1"/>
    </source>
</evidence>
<gene>
    <name evidence="3" type="ORF">DBV15_01703</name>
</gene>
<keyword evidence="2" id="KW-1133">Transmembrane helix</keyword>
<feature type="compositionally biased region" description="Basic and acidic residues" evidence="1">
    <location>
        <begin position="119"/>
        <end position="139"/>
    </location>
</feature>